<evidence type="ECO:0000313" key="7">
    <source>
        <dbReference type="Proteomes" id="UP000544742"/>
    </source>
</evidence>
<dbReference type="NCBIfam" id="TIGR00084">
    <property type="entry name" value="ruvA"/>
    <property type="match status" value="1"/>
</dbReference>
<feature type="non-terminal residue" evidence="6">
    <location>
        <position position="96"/>
    </location>
</feature>
<dbReference type="Gene3D" id="1.10.150.20">
    <property type="entry name" value="5' to 3' exonuclease, C-terminal subdomain"/>
    <property type="match status" value="1"/>
</dbReference>
<feature type="domain" description="Helix-hairpin-helix DNA-binding motif class 1" evidence="5">
    <location>
        <begin position="39"/>
        <end position="58"/>
    </location>
</feature>
<dbReference type="Proteomes" id="UP000544742">
    <property type="component" value="Unassembled WGS sequence"/>
</dbReference>
<keyword evidence="4" id="KW-0234">DNA repair</keyword>
<proteinExistence type="predicted"/>
<evidence type="ECO:0000313" key="6">
    <source>
        <dbReference type="EMBL" id="NLJ23786.1"/>
    </source>
</evidence>
<dbReference type="AlphaFoldDB" id="A0A7K4AL80"/>
<evidence type="ECO:0000256" key="3">
    <source>
        <dbReference type="ARBA" id="ARBA00023125"/>
    </source>
</evidence>
<sequence length="96" mass="10440">MNALGKLGQDITPVTHVVFREDTLALYGFQTPLEKRFFLLLQQVKGIGPKAALNVLSTLKPDTLARVIASGDARALQKIPGIGQKSAQRMILELQA</sequence>
<protein>
    <submittedName>
        <fullName evidence="6">Holliday junction branch migration protein RuvA</fullName>
    </submittedName>
</protein>
<evidence type="ECO:0000259" key="5">
    <source>
        <dbReference type="SMART" id="SM00278"/>
    </source>
</evidence>
<name>A0A7K4AL80_METSH</name>
<evidence type="ECO:0000256" key="2">
    <source>
        <dbReference type="ARBA" id="ARBA00022763"/>
    </source>
</evidence>
<reference evidence="6 7" key="1">
    <citation type="journal article" date="2020" name="Biotechnol. Biofuels">
        <title>New insights from the biogas microbiome by comprehensive genome-resolved metagenomics of nearly 1600 species originating from multiple anaerobic digesters.</title>
        <authorList>
            <person name="Campanaro S."/>
            <person name="Treu L."/>
            <person name="Rodriguez-R L.M."/>
            <person name="Kovalovszki A."/>
            <person name="Ziels R.M."/>
            <person name="Maus I."/>
            <person name="Zhu X."/>
            <person name="Kougias P.G."/>
            <person name="Basile A."/>
            <person name="Luo G."/>
            <person name="Schluter A."/>
            <person name="Konstantinidis K.T."/>
            <person name="Angelidaki I."/>
        </authorList>
    </citation>
    <scope>NUCLEOTIDE SEQUENCE [LARGE SCALE GENOMIC DNA]</scope>
    <source>
        <strain evidence="6">AS27yjCOA_157</strain>
    </source>
</reference>
<dbReference type="GO" id="GO:0006281">
    <property type="term" value="P:DNA repair"/>
    <property type="evidence" value="ECO:0007669"/>
    <property type="project" value="UniProtKB-KW"/>
</dbReference>
<dbReference type="InterPro" id="IPR010994">
    <property type="entry name" value="RuvA_2-like"/>
</dbReference>
<dbReference type="GO" id="GO:0006310">
    <property type="term" value="P:DNA recombination"/>
    <property type="evidence" value="ECO:0007669"/>
    <property type="project" value="InterPro"/>
</dbReference>
<evidence type="ECO:0000256" key="4">
    <source>
        <dbReference type="ARBA" id="ARBA00023204"/>
    </source>
</evidence>
<dbReference type="InterPro" id="IPR000085">
    <property type="entry name" value="RuvA"/>
</dbReference>
<feature type="domain" description="Helix-hairpin-helix DNA-binding motif class 1" evidence="5">
    <location>
        <begin position="74"/>
        <end position="93"/>
    </location>
</feature>
<dbReference type="SUPFAM" id="SSF47781">
    <property type="entry name" value="RuvA domain 2-like"/>
    <property type="match status" value="1"/>
</dbReference>
<dbReference type="EMBL" id="JAAYUN010000242">
    <property type="protein sequence ID" value="NLJ23786.1"/>
    <property type="molecule type" value="Genomic_DNA"/>
</dbReference>
<evidence type="ECO:0000256" key="1">
    <source>
        <dbReference type="ARBA" id="ARBA00022490"/>
    </source>
</evidence>
<dbReference type="InterPro" id="IPR003583">
    <property type="entry name" value="Hlx-hairpin-Hlx_DNA-bd_motif"/>
</dbReference>
<accession>A0A7K4AL80</accession>
<keyword evidence="3" id="KW-0238">DNA-binding</keyword>
<keyword evidence="1" id="KW-0963">Cytoplasm</keyword>
<dbReference type="GO" id="GO:0003678">
    <property type="term" value="F:DNA helicase activity"/>
    <property type="evidence" value="ECO:0007669"/>
    <property type="project" value="InterPro"/>
</dbReference>
<keyword evidence="2" id="KW-0227">DNA damage</keyword>
<dbReference type="SMART" id="SM00278">
    <property type="entry name" value="HhH1"/>
    <property type="match status" value="2"/>
</dbReference>
<dbReference type="GO" id="GO:0003677">
    <property type="term" value="F:DNA binding"/>
    <property type="evidence" value="ECO:0007669"/>
    <property type="project" value="UniProtKB-KW"/>
</dbReference>
<dbReference type="Pfam" id="PF14520">
    <property type="entry name" value="HHH_5"/>
    <property type="match status" value="1"/>
</dbReference>
<gene>
    <name evidence="6" type="ORF">GX426_11895</name>
</gene>
<comment type="caution">
    <text evidence="6">The sequence shown here is derived from an EMBL/GenBank/DDBJ whole genome shotgun (WGS) entry which is preliminary data.</text>
</comment>
<organism evidence="6 7">
    <name type="scientific">Methanothrix soehngenii</name>
    <name type="common">Methanosaeta concilii</name>
    <dbReference type="NCBI Taxonomy" id="2223"/>
    <lineage>
        <taxon>Archaea</taxon>
        <taxon>Methanobacteriati</taxon>
        <taxon>Methanobacteriota</taxon>
        <taxon>Stenosarchaea group</taxon>
        <taxon>Methanomicrobia</taxon>
        <taxon>Methanotrichales</taxon>
        <taxon>Methanotrichaceae</taxon>
        <taxon>Methanothrix</taxon>
    </lineage>
</organism>